<dbReference type="Gene3D" id="1.20.1250.20">
    <property type="entry name" value="MFS general substrate transporter like domains"/>
    <property type="match status" value="1"/>
</dbReference>
<dbReference type="CDD" id="cd17352">
    <property type="entry name" value="MFS_MCT_SLC16"/>
    <property type="match status" value="1"/>
</dbReference>
<proteinExistence type="inferred from homology"/>
<dbReference type="EMBL" id="ML121600">
    <property type="protein sequence ID" value="RPB19030.1"/>
    <property type="molecule type" value="Genomic_DNA"/>
</dbReference>
<organism evidence="4 5">
    <name type="scientific">Terfezia boudieri ATCC MYA-4762</name>
    <dbReference type="NCBI Taxonomy" id="1051890"/>
    <lineage>
        <taxon>Eukaryota</taxon>
        <taxon>Fungi</taxon>
        <taxon>Dikarya</taxon>
        <taxon>Ascomycota</taxon>
        <taxon>Pezizomycotina</taxon>
        <taxon>Pezizomycetes</taxon>
        <taxon>Pezizales</taxon>
        <taxon>Pezizaceae</taxon>
        <taxon>Terfezia</taxon>
    </lineage>
</organism>
<evidence type="ECO:0000313" key="4">
    <source>
        <dbReference type="EMBL" id="RPB19030.1"/>
    </source>
</evidence>
<name>A0A3N4L814_9PEZI</name>
<feature type="transmembrane region" description="Helical" evidence="3">
    <location>
        <begin position="280"/>
        <end position="301"/>
    </location>
</feature>
<feature type="transmembrane region" description="Helical" evidence="3">
    <location>
        <begin position="41"/>
        <end position="69"/>
    </location>
</feature>
<accession>A0A3N4L814</accession>
<dbReference type="AlphaFoldDB" id="A0A3N4L814"/>
<gene>
    <name evidence="4" type="ORF">L211DRAFT_863751</name>
</gene>
<keyword evidence="3" id="KW-0812">Transmembrane</keyword>
<dbReference type="InterPro" id="IPR011701">
    <property type="entry name" value="MFS"/>
</dbReference>
<dbReference type="PANTHER" id="PTHR11360:SF234">
    <property type="entry name" value="MFS-TYPE TRANSPORTER DBAD-RELATED"/>
    <property type="match status" value="1"/>
</dbReference>
<comment type="similarity">
    <text evidence="2">Belongs to the major facilitator superfamily. Monocarboxylate porter (TC 2.A.1.13) family.</text>
</comment>
<dbReference type="InParanoid" id="A0A3N4L814"/>
<feature type="transmembrane region" description="Helical" evidence="3">
    <location>
        <begin position="403"/>
        <end position="425"/>
    </location>
</feature>
<feature type="transmembrane region" description="Helical" evidence="3">
    <location>
        <begin position="112"/>
        <end position="131"/>
    </location>
</feature>
<sequence>MSTLIEIGTWKSEVGSTSSVPSIDEKDPEEHQVSPDGGLHAWVCVLGAFFCQISSFGFISACGIFQTHYELVLLKDYSSSSIAWITTTQIFFIYVLGGVIGILVDAFGPRKIIIPSSLISVLGLLMLSMSTKYWEVLLSQGVVYGIGAAGLFLPGIVTTGQWFTTNRGLAMGLVASGSSVGGVIFPFMITELINRHGFPTAVRWTALLLAIILSIACICVSPPFPPKGFVERKSGGFQAFKSVSWIGYTVGCFFVFWGLFTPFDYLPLMALKAGFSNNLARYSIAITNAASIIGRILPAFISDHVGEFNTMCAVAMASGLSILGLWLPLEEHNNHPGILAFGAIFGFASGGFISLLIPCIVRLSNGQMEDLGARTGAFLVVMGVAALTGLPIQGAIFDKNPDTFVGLIVFAGVMMTFGGCIIVGVRIRRGGISITTKV</sequence>
<keyword evidence="3" id="KW-1133">Transmembrane helix</keyword>
<dbReference type="OrthoDB" id="5667at2759"/>
<feature type="transmembrane region" description="Helical" evidence="3">
    <location>
        <begin position="375"/>
        <end position="397"/>
    </location>
</feature>
<dbReference type="InterPro" id="IPR050327">
    <property type="entry name" value="Proton-linked_MCT"/>
</dbReference>
<dbReference type="SUPFAM" id="SSF103473">
    <property type="entry name" value="MFS general substrate transporter"/>
    <property type="match status" value="1"/>
</dbReference>
<feature type="transmembrane region" description="Helical" evidence="3">
    <location>
        <begin position="137"/>
        <end position="157"/>
    </location>
</feature>
<protein>
    <submittedName>
        <fullName evidence="4">MFS transporter</fullName>
    </submittedName>
</protein>
<keyword evidence="3" id="KW-0472">Membrane</keyword>
<evidence type="ECO:0000313" key="5">
    <source>
        <dbReference type="Proteomes" id="UP000267821"/>
    </source>
</evidence>
<keyword evidence="5" id="KW-1185">Reference proteome</keyword>
<dbReference type="GO" id="GO:0022857">
    <property type="term" value="F:transmembrane transporter activity"/>
    <property type="evidence" value="ECO:0007669"/>
    <property type="project" value="InterPro"/>
</dbReference>
<dbReference type="PANTHER" id="PTHR11360">
    <property type="entry name" value="MONOCARBOXYLATE TRANSPORTER"/>
    <property type="match status" value="1"/>
</dbReference>
<dbReference type="Proteomes" id="UP000267821">
    <property type="component" value="Unassembled WGS sequence"/>
</dbReference>
<feature type="transmembrane region" description="Helical" evidence="3">
    <location>
        <begin position="242"/>
        <end position="260"/>
    </location>
</feature>
<feature type="transmembrane region" description="Helical" evidence="3">
    <location>
        <begin position="308"/>
        <end position="327"/>
    </location>
</feature>
<dbReference type="GO" id="GO:0016020">
    <property type="term" value="C:membrane"/>
    <property type="evidence" value="ECO:0007669"/>
    <property type="project" value="UniProtKB-SubCell"/>
</dbReference>
<reference evidence="4 5" key="1">
    <citation type="journal article" date="2018" name="Nat. Ecol. Evol.">
        <title>Pezizomycetes genomes reveal the molecular basis of ectomycorrhizal truffle lifestyle.</title>
        <authorList>
            <person name="Murat C."/>
            <person name="Payen T."/>
            <person name="Noel B."/>
            <person name="Kuo A."/>
            <person name="Morin E."/>
            <person name="Chen J."/>
            <person name="Kohler A."/>
            <person name="Krizsan K."/>
            <person name="Balestrini R."/>
            <person name="Da Silva C."/>
            <person name="Montanini B."/>
            <person name="Hainaut M."/>
            <person name="Levati E."/>
            <person name="Barry K.W."/>
            <person name="Belfiori B."/>
            <person name="Cichocki N."/>
            <person name="Clum A."/>
            <person name="Dockter R.B."/>
            <person name="Fauchery L."/>
            <person name="Guy J."/>
            <person name="Iotti M."/>
            <person name="Le Tacon F."/>
            <person name="Lindquist E.A."/>
            <person name="Lipzen A."/>
            <person name="Malagnac F."/>
            <person name="Mello A."/>
            <person name="Molinier V."/>
            <person name="Miyauchi S."/>
            <person name="Poulain J."/>
            <person name="Riccioni C."/>
            <person name="Rubini A."/>
            <person name="Sitrit Y."/>
            <person name="Splivallo R."/>
            <person name="Traeger S."/>
            <person name="Wang M."/>
            <person name="Zifcakova L."/>
            <person name="Wipf D."/>
            <person name="Zambonelli A."/>
            <person name="Paolocci F."/>
            <person name="Nowrousian M."/>
            <person name="Ottonello S."/>
            <person name="Baldrian P."/>
            <person name="Spatafora J.W."/>
            <person name="Henrissat B."/>
            <person name="Nagy L.G."/>
            <person name="Aury J.M."/>
            <person name="Wincker P."/>
            <person name="Grigoriev I.V."/>
            <person name="Bonfante P."/>
            <person name="Martin F.M."/>
        </authorList>
    </citation>
    <scope>NUCLEOTIDE SEQUENCE [LARGE SCALE GENOMIC DNA]</scope>
    <source>
        <strain evidence="4 5">ATCC MYA-4762</strain>
    </source>
</reference>
<feature type="transmembrane region" description="Helical" evidence="3">
    <location>
        <begin position="81"/>
        <end position="105"/>
    </location>
</feature>
<evidence type="ECO:0000256" key="3">
    <source>
        <dbReference type="SAM" id="Phobius"/>
    </source>
</evidence>
<dbReference type="InterPro" id="IPR036259">
    <property type="entry name" value="MFS_trans_sf"/>
</dbReference>
<dbReference type="FunCoup" id="A0A3N4L814">
    <property type="interactions" value="148"/>
</dbReference>
<dbReference type="STRING" id="1051890.A0A3N4L814"/>
<feature type="transmembrane region" description="Helical" evidence="3">
    <location>
        <begin position="201"/>
        <end position="221"/>
    </location>
</feature>
<feature type="transmembrane region" description="Helical" evidence="3">
    <location>
        <begin position="339"/>
        <end position="363"/>
    </location>
</feature>
<evidence type="ECO:0000256" key="2">
    <source>
        <dbReference type="ARBA" id="ARBA00006727"/>
    </source>
</evidence>
<dbReference type="Pfam" id="PF07690">
    <property type="entry name" value="MFS_1"/>
    <property type="match status" value="1"/>
</dbReference>
<comment type="subcellular location">
    <subcellularLocation>
        <location evidence="1">Membrane</location>
        <topology evidence="1">Multi-pass membrane protein</topology>
    </subcellularLocation>
</comment>
<evidence type="ECO:0000256" key="1">
    <source>
        <dbReference type="ARBA" id="ARBA00004141"/>
    </source>
</evidence>
<feature type="transmembrane region" description="Helical" evidence="3">
    <location>
        <begin position="169"/>
        <end position="189"/>
    </location>
</feature>